<feature type="transmembrane region" description="Helical" evidence="5">
    <location>
        <begin position="12"/>
        <end position="36"/>
    </location>
</feature>
<dbReference type="RefSeq" id="WP_111527960.1">
    <property type="nucleotide sequence ID" value="NZ_JBHRSG010000002.1"/>
</dbReference>
<comment type="subcellular location">
    <subcellularLocation>
        <location evidence="1">Membrane</location>
        <topology evidence="1">Multi-pass membrane protein</topology>
    </subcellularLocation>
</comment>
<evidence type="ECO:0000256" key="2">
    <source>
        <dbReference type="ARBA" id="ARBA00022692"/>
    </source>
</evidence>
<dbReference type="Proteomes" id="UP000249254">
    <property type="component" value="Unassembled WGS sequence"/>
</dbReference>
<evidence type="ECO:0000259" key="6">
    <source>
        <dbReference type="Pfam" id="PF01957"/>
    </source>
</evidence>
<dbReference type="SUPFAM" id="SSF141322">
    <property type="entry name" value="NfeD domain-like"/>
    <property type="match status" value="1"/>
</dbReference>
<dbReference type="Gene3D" id="2.40.50.140">
    <property type="entry name" value="Nucleic acid-binding proteins"/>
    <property type="match status" value="1"/>
</dbReference>
<dbReference type="EMBL" id="QFYQ01000001">
    <property type="protein sequence ID" value="RAK54209.1"/>
    <property type="molecule type" value="Genomic_DNA"/>
</dbReference>
<keyword evidence="8" id="KW-1185">Reference proteome</keyword>
<protein>
    <submittedName>
        <fullName evidence="7">NfeD family protein</fullName>
    </submittedName>
</protein>
<keyword evidence="3 5" id="KW-1133">Transmembrane helix</keyword>
<organism evidence="7 8">
    <name type="scientific">Phenylobacterium soli</name>
    <dbReference type="NCBI Taxonomy" id="2170551"/>
    <lineage>
        <taxon>Bacteria</taxon>
        <taxon>Pseudomonadati</taxon>
        <taxon>Pseudomonadota</taxon>
        <taxon>Alphaproteobacteria</taxon>
        <taxon>Caulobacterales</taxon>
        <taxon>Caulobacteraceae</taxon>
        <taxon>Phenylobacterium</taxon>
    </lineage>
</organism>
<gene>
    <name evidence="7" type="ORF">DJ017_06575</name>
</gene>
<dbReference type="PANTHER" id="PTHR33507:SF3">
    <property type="entry name" value="INNER MEMBRANE PROTEIN YBBJ"/>
    <property type="match status" value="1"/>
</dbReference>
<proteinExistence type="predicted"/>
<dbReference type="AlphaFoldDB" id="A0A328AHT7"/>
<sequence>MADIVAFSGSHAFWVWTGLAAVLLAAEMLTGSGWLLWPATSAGAVAVLSAATDVSATTAVLVFAALTIVTTVLARRYLPRSLRPHGHDINDNVARLIGHQGRAVGAFRDRTGRVFIDGKEWAAELADGEALADGARVEVVGVQGARLRVRGA</sequence>
<evidence type="ECO:0000256" key="3">
    <source>
        <dbReference type="ARBA" id="ARBA00022989"/>
    </source>
</evidence>
<evidence type="ECO:0000256" key="1">
    <source>
        <dbReference type="ARBA" id="ARBA00004141"/>
    </source>
</evidence>
<dbReference type="Pfam" id="PF01957">
    <property type="entry name" value="NfeD"/>
    <property type="match status" value="1"/>
</dbReference>
<dbReference type="PANTHER" id="PTHR33507">
    <property type="entry name" value="INNER MEMBRANE PROTEIN YBBJ"/>
    <property type="match status" value="1"/>
</dbReference>
<dbReference type="InterPro" id="IPR002810">
    <property type="entry name" value="NfeD-like_C"/>
</dbReference>
<name>A0A328AHT7_9CAUL</name>
<evidence type="ECO:0000313" key="7">
    <source>
        <dbReference type="EMBL" id="RAK54209.1"/>
    </source>
</evidence>
<dbReference type="OrthoDB" id="7204091at2"/>
<comment type="caution">
    <text evidence="7">The sequence shown here is derived from an EMBL/GenBank/DDBJ whole genome shotgun (WGS) entry which is preliminary data.</text>
</comment>
<accession>A0A328AHT7</accession>
<reference evidence="8" key="1">
    <citation type="submission" date="2018-05" db="EMBL/GenBank/DDBJ databases">
        <authorList>
            <person name="Li X."/>
        </authorList>
    </citation>
    <scope>NUCLEOTIDE SEQUENCE [LARGE SCALE GENOMIC DNA]</scope>
    <source>
        <strain evidence="8">LX32</strain>
    </source>
</reference>
<evidence type="ECO:0000256" key="5">
    <source>
        <dbReference type="SAM" id="Phobius"/>
    </source>
</evidence>
<dbReference type="GO" id="GO:0005886">
    <property type="term" value="C:plasma membrane"/>
    <property type="evidence" value="ECO:0007669"/>
    <property type="project" value="TreeGrafter"/>
</dbReference>
<dbReference type="InterPro" id="IPR012340">
    <property type="entry name" value="NA-bd_OB-fold"/>
</dbReference>
<keyword evidence="4 5" id="KW-0472">Membrane</keyword>
<keyword evidence="2 5" id="KW-0812">Transmembrane</keyword>
<evidence type="ECO:0000313" key="8">
    <source>
        <dbReference type="Proteomes" id="UP000249254"/>
    </source>
</evidence>
<feature type="domain" description="NfeD-like C-terminal" evidence="6">
    <location>
        <begin position="94"/>
        <end position="150"/>
    </location>
</feature>
<evidence type="ECO:0000256" key="4">
    <source>
        <dbReference type="ARBA" id="ARBA00023136"/>
    </source>
</evidence>
<dbReference type="InterPro" id="IPR052165">
    <property type="entry name" value="Membrane_assoc_protease"/>
</dbReference>
<feature type="transmembrane region" description="Helical" evidence="5">
    <location>
        <begin position="56"/>
        <end position="74"/>
    </location>
</feature>